<sequence>TETTETATSEDVSAVTSEDVSGDVTRSVTERGGYTVTSGWTSGTDSSKQTTETAETTETTTETTTEETTTEETTVTSEDVSGDKKKVSGVATAAYGVATAATTGGIIGSAVHATRSTTGHADVGSTETTEVTEVTETTETTETATSEDVSAVTSEDVSGDVTRSVTERGGYTVTSGWTSGTDSSKQTTETAETTETTTETTTEETTTEETTVTSEDVSGDKKKVSGVATAAYGVATAATTGGIIGSAVHATRSTTGHADVGSTETTEVTEVTEVTETTETATSEDVSAVTSEDMIDRTRNIVSSGISGNLKLRDQHTLVVLGLAGRSKGDSKMHKVKESSFRWTWLAQFVSFCETRGLVIESISSDEVRELSRDFCMKNLSSFSENLYESGSLDEKRAAWNVSQTLAVQFPQLAVHDFGLEFGQYKRVLMIDEVSSEDKKVPDAANAQVLTSMLKESPKLSGGYKYVLITEGGETVFYGSAKSLIAFFQEFGFAQPQNVDVTEFLLSLGANSNTQFYVTVVDRANEEKENRRIQSLSSFVSFPDDTVILTGTNQSDHGKKSIPDDNQDEDQQIRAKNISVSATTTERMSAGSRSATSAVSGEESSAALVAAGTAAMSSLYARHAHEGSNMESTTFSADIDAAAQEIQRVCTGTASDEAALASLLLSKTVEQRYLIWWRYRILYKQSLTVHLVLSNDVAVLKFPTGSEPFPKRKWMLASDVEPELGESSLLDQLHDLHRRLAAVRQDSQRYTSLARNLGPIPMANDSNKIIVCSLRRCVRMLKTERGDSWQYIPSATGLKSAIDYLGRGNTVRWVSWPGANVDESSQDGVRRRLETDFACHPVFLGHETLDLYQNQFCNVVLWPLFHSLPQRSDSRLLENFGEKYDAYCSANQKFLEAVSEIYKDGDLVLVCDYQLMALPGLLRRRFPEITCGFYFHCPFPSSEFFQMLPVREALLHGVLGADLVVFNHFDYVRHFLNVCKYALTPKVEAHVEMLKRQQQEGMKIIVGVHKLDFCKGIPEMLEAMDYLLQHYPEYRGKVVLYAVVRDAGRTASLQYRMLSRQINELVGRVNGRFGTAEYCPVRYLKQSIDHTQLVALYNCADVAIVSSIKEGINLQAMEFIAAQKKSCHGVLVYSEFAGCASSFQGALLVNPMHIEQVAASVDTALRMNTTTKRIRHHQLSRYVNTYTSTLWAQRIMSALNEAAATAQEYNRLDKLDTAQLLGYYERSQRRLFLLDYDGTLVNYQSMEELAEPSPALMSCLEDLTADPHSTVYIISGRNKNRLQEWFRHLPRVGLAAEHGYWFRPASKHPSSLIVDGNSGGDILTGIGTSEDSPPHATDSVPAILSVEENPLASSSSSVKGASSSESGSLERAPWQCMFSDVELEWRDEVESILEHFTERTPGSLLDVKDCCYTWHFRDADPTFGLKQAKDMQLHFDQMLRDLPVGVVMCRIKKYVMIRPWRVNKGRAVSRILEYESETPYFTALDFDFILALGDERTDEDMFDVVQGSNCYTCTVGMKVSRAQYYLEDPDEVLRVLTACTSLMTAERQPLSG</sequence>
<dbReference type="FunFam" id="3.40.50.1000:FF:000052">
    <property type="entry name" value="Alpha,alpha-trehalose-phosphate synthase [UDP-forming] 6"/>
    <property type="match status" value="1"/>
</dbReference>
<dbReference type="GO" id="GO:0004805">
    <property type="term" value="F:trehalose-phosphatase activity"/>
    <property type="evidence" value="ECO:0007669"/>
    <property type="project" value="TreeGrafter"/>
</dbReference>
<feature type="region of interest" description="Disordered" evidence="3">
    <location>
        <begin position="1"/>
        <end position="85"/>
    </location>
</feature>
<evidence type="ECO:0000256" key="1">
    <source>
        <dbReference type="ARBA" id="ARBA00005409"/>
    </source>
</evidence>
<dbReference type="FunFam" id="3.40.50.2000:FF:000166">
    <property type="entry name" value="Trehalose-phosphatase, variant 2"/>
    <property type="match status" value="1"/>
</dbReference>
<dbReference type="PANTHER" id="PTHR10788:SF106">
    <property type="entry name" value="BCDNA.GH08860"/>
    <property type="match status" value="1"/>
</dbReference>
<dbReference type="Gene3D" id="3.40.50.1000">
    <property type="entry name" value="HAD superfamily/HAD-like"/>
    <property type="match status" value="2"/>
</dbReference>
<feature type="compositionally biased region" description="Polar residues" evidence="3">
    <location>
        <begin position="35"/>
        <end position="49"/>
    </location>
</feature>
<dbReference type="Pfam" id="PF02358">
    <property type="entry name" value="Trehalose_PPase"/>
    <property type="match status" value="1"/>
</dbReference>
<comment type="similarity">
    <text evidence="2">In the C-terminal section; belongs to the trehalose phosphatase family.</text>
</comment>
<dbReference type="GO" id="GO:0005829">
    <property type="term" value="C:cytosol"/>
    <property type="evidence" value="ECO:0007669"/>
    <property type="project" value="TreeGrafter"/>
</dbReference>
<feature type="region of interest" description="Disordered" evidence="3">
    <location>
        <begin position="550"/>
        <end position="598"/>
    </location>
</feature>
<dbReference type="VEuPathDB" id="FungiDB:PC110_g22703"/>
<dbReference type="SUPFAM" id="SSF53756">
    <property type="entry name" value="UDP-Glycosyltransferase/glycogen phosphorylase"/>
    <property type="match status" value="1"/>
</dbReference>
<dbReference type="Gene3D" id="3.40.50.2000">
    <property type="entry name" value="Glycogen Phosphorylase B"/>
    <property type="match status" value="2"/>
</dbReference>
<feature type="compositionally biased region" description="Polar residues" evidence="3">
    <location>
        <begin position="578"/>
        <end position="598"/>
    </location>
</feature>
<dbReference type="SUPFAM" id="SSF56784">
    <property type="entry name" value="HAD-like"/>
    <property type="match status" value="1"/>
</dbReference>
<reference evidence="4" key="1">
    <citation type="submission" date="2018-10" db="EMBL/GenBank/DDBJ databases">
        <title>Effector identification in a new, highly contiguous assembly of the strawberry crown rot pathogen Phytophthora cactorum.</title>
        <authorList>
            <person name="Armitage A.D."/>
            <person name="Nellist C.F."/>
            <person name="Bates H."/>
            <person name="Vickerstaff R.J."/>
            <person name="Harrison R.J."/>
        </authorList>
    </citation>
    <scope>NUCLEOTIDE SEQUENCE</scope>
    <source>
        <strain evidence="4">4040</strain>
    </source>
</reference>
<dbReference type="Proteomes" id="UP000736787">
    <property type="component" value="Unassembled WGS sequence"/>
</dbReference>
<dbReference type="NCBIfam" id="TIGR00685">
    <property type="entry name" value="T6PP"/>
    <property type="match status" value="1"/>
</dbReference>
<evidence type="ECO:0000256" key="3">
    <source>
        <dbReference type="SAM" id="MobiDB-lite"/>
    </source>
</evidence>
<dbReference type="InterPro" id="IPR036412">
    <property type="entry name" value="HAD-like_sf"/>
</dbReference>
<dbReference type="GO" id="GO:0003825">
    <property type="term" value="F:alpha,alpha-trehalose-phosphate synthase (UDP-forming) activity"/>
    <property type="evidence" value="ECO:0007669"/>
    <property type="project" value="TreeGrafter"/>
</dbReference>
<accession>A0A8T1BB46</accession>
<feature type="compositionally biased region" description="Low complexity" evidence="3">
    <location>
        <begin position="126"/>
        <end position="143"/>
    </location>
</feature>
<feature type="compositionally biased region" description="Polar residues" evidence="3">
    <location>
        <begin position="144"/>
        <end position="164"/>
    </location>
</feature>
<dbReference type="InterPro" id="IPR001830">
    <property type="entry name" value="Glyco_trans_20"/>
</dbReference>
<dbReference type="InterPro" id="IPR023214">
    <property type="entry name" value="HAD_sf"/>
</dbReference>
<protein>
    <recommendedName>
        <fullName evidence="6">Trehalose-phosphatase</fullName>
    </recommendedName>
</protein>
<dbReference type="Pfam" id="PF00982">
    <property type="entry name" value="Glyco_transf_20"/>
    <property type="match status" value="1"/>
</dbReference>
<feature type="non-terminal residue" evidence="4">
    <location>
        <position position="1"/>
    </location>
</feature>
<comment type="similarity">
    <text evidence="1">In the N-terminal section; belongs to the glycosyltransferase 20 family.</text>
</comment>
<feature type="compositionally biased region" description="Polar residues" evidence="3">
    <location>
        <begin position="1"/>
        <end position="27"/>
    </location>
</feature>
<feature type="compositionally biased region" description="Polar residues" evidence="3">
    <location>
        <begin position="172"/>
        <end position="186"/>
    </location>
</feature>
<comment type="caution">
    <text evidence="4">The sequence shown here is derived from an EMBL/GenBank/DDBJ whole genome shotgun (WGS) entry which is preliminary data.</text>
</comment>
<evidence type="ECO:0000313" key="4">
    <source>
        <dbReference type="EMBL" id="KAG2899262.1"/>
    </source>
</evidence>
<evidence type="ECO:0000256" key="2">
    <source>
        <dbReference type="ARBA" id="ARBA00006330"/>
    </source>
</evidence>
<dbReference type="CDD" id="cd03788">
    <property type="entry name" value="GT20_TPS"/>
    <property type="match status" value="1"/>
</dbReference>
<dbReference type="PANTHER" id="PTHR10788">
    <property type="entry name" value="TREHALOSE-6-PHOSPHATE SYNTHASE"/>
    <property type="match status" value="1"/>
</dbReference>
<name>A0A8T1BB46_9STRA</name>
<evidence type="ECO:0008006" key="6">
    <source>
        <dbReference type="Google" id="ProtNLM"/>
    </source>
</evidence>
<gene>
    <name evidence="4" type="ORF">PC117_g22313</name>
</gene>
<organism evidence="4 5">
    <name type="scientific">Phytophthora cactorum</name>
    <dbReference type="NCBI Taxonomy" id="29920"/>
    <lineage>
        <taxon>Eukaryota</taxon>
        <taxon>Sar</taxon>
        <taxon>Stramenopiles</taxon>
        <taxon>Oomycota</taxon>
        <taxon>Peronosporomycetes</taxon>
        <taxon>Peronosporales</taxon>
        <taxon>Peronosporaceae</taxon>
        <taxon>Phytophthora</taxon>
    </lineage>
</organism>
<dbReference type="GO" id="GO:0005992">
    <property type="term" value="P:trehalose biosynthetic process"/>
    <property type="evidence" value="ECO:0007669"/>
    <property type="project" value="InterPro"/>
</dbReference>
<dbReference type="CDD" id="cd01627">
    <property type="entry name" value="HAD_TPP"/>
    <property type="match status" value="1"/>
</dbReference>
<dbReference type="InterPro" id="IPR003337">
    <property type="entry name" value="Trehalose_PPase"/>
</dbReference>
<proteinExistence type="inferred from homology"/>
<feature type="compositionally biased region" description="Low complexity" evidence="3">
    <location>
        <begin position="187"/>
        <end position="200"/>
    </location>
</feature>
<feature type="compositionally biased region" description="Low complexity" evidence="3">
    <location>
        <begin position="50"/>
        <end position="63"/>
    </location>
</feature>
<dbReference type="EMBL" id="RCMK01001214">
    <property type="protein sequence ID" value="KAG2899262.1"/>
    <property type="molecule type" value="Genomic_DNA"/>
</dbReference>
<evidence type="ECO:0000313" key="5">
    <source>
        <dbReference type="Proteomes" id="UP000736787"/>
    </source>
</evidence>
<dbReference type="VEuPathDB" id="FungiDB:PC110_g19747"/>
<feature type="region of interest" description="Disordered" evidence="3">
    <location>
        <begin position="118"/>
        <end position="222"/>
    </location>
</feature>